<sequence length="519" mass="58162">MPASRPKRQDRPKHSELDTKRHAIRAGMERGESNVEETNESERETWAKTNRHLLNQVSGISEESLIDEVDEGRAGRYSCPPLMSADSEAFLSPEETTAMPRPAFYRQVLSRPSLVMRPMYPLTPDDSPEDELNPKAHNASKQLHQSLEQFTTGTTSSSSDPASSTISNSQGHIKRCARHQRRSTPYSRPSRAPRPSRIHSPNAWLGRMQACLSEVDMEVIDQQTDLVGLRNYDLSHVIVSHREYPFREINFIMLVWKDVTGPLDVDWPALQVPLKNRLAASYHEQNDHGSRRALYGGIVVGQLAQFYVFVGEGPAQLNLSIFGDNQLTLNLEHDQEHIDGHLSWINSEFPPEVYEEIENDPSIQAAACCIEEILGSVSSSSTVFDPLPESEIAPITDLSSTSAPLPQPEFVPEELSSTILDAENSFEDFLREVTWQVEEPESGQDEKDQDENDDESVGIEESNIDDVADIIDEDTLVKKALKYVGEGALDTVVGSVCLTDELNFETDDEQGRYIKNELC</sequence>
<evidence type="ECO:0000313" key="4">
    <source>
        <dbReference type="Proteomes" id="UP000075230"/>
    </source>
</evidence>
<feature type="compositionally biased region" description="Low complexity" evidence="1">
    <location>
        <begin position="151"/>
        <end position="169"/>
    </location>
</feature>
<feature type="region of interest" description="Disordered" evidence="1">
    <location>
        <begin position="117"/>
        <end position="200"/>
    </location>
</feature>
<reference evidence="3 4" key="1">
    <citation type="journal article" date="2016" name="DNA Res.">
        <title>Genome sequence of Aspergillus luchuensis NBRC 4314.</title>
        <authorList>
            <person name="Yamada O."/>
            <person name="Machida M."/>
            <person name="Hosoyama A."/>
            <person name="Goto M."/>
            <person name="Takahashi T."/>
            <person name="Futagami T."/>
            <person name="Yamagata Y."/>
            <person name="Takeuchi M."/>
            <person name="Kobayashi T."/>
            <person name="Koike H."/>
            <person name="Abe K."/>
            <person name="Asai K."/>
            <person name="Arita M."/>
            <person name="Fujita N."/>
            <person name="Fukuda K."/>
            <person name="Higa K."/>
            <person name="Horikawa H."/>
            <person name="Ishikawa T."/>
            <person name="Jinno K."/>
            <person name="Kato Y."/>
            <person name="Kirimura K."/>
            <person name="Mizutani O."/>
            <person name="Nakasone K."/>
            <person name="Sano M."/>
            <person name="Shiraishi Y."/>
            <person name="Tsukahara M."/>
            <person name="Gomi K."/>
        </authorList>
    </citation>
    <scope>NUCLEOTIDE SEQUENCE [LARGE SCALE GENOMIC DNA]</scope>
    <source>
        <strain evidence="3 4">RIB 2604</strain>
    </source>
</reference>
<protein>
    <submittedName>
        <fullName evidence="3">Similar to An18g00890</fullName>
    </submittedName>
</protein>
<feature type="region of interest" description="Disordered" evidence="1">
    <location>
        <begin position="1"/>
        <end position="44"/>
    </location>
</feature>
<reference evidence="2" key="4">
    <citation type="submission" date="2021-02" db="EMBL/GenBank/DDBJ databases">
        <title>Aspergillus luchuensis mut. kawachii IFO 4304 genome sequence.</title>
        <authorList>
            <person name="Mori K."/>
            <person name="Kadooka C."/>
            <person name="Goto M."/>
            <person name="Futagami T."/>
        </authorList>
    </citation>
    <scope>NUCLEOTIDE SEQUENCE</scope>
    <source>
        <strain evidence="2">IFO 4308</strain>
    </source>
</reference>
<dbReference type="EMBL" id="AP024427">
    <property type="protein sequence ID" value="BCR98136.1"/>
    <property type="molecule type" value="Genomic_DNA"/>
</dbReference>
<evidence type="ECO:0000313" key="2">
    <source>
        <dbReference type="EMBL" id="BCR98136.1"/>
    </source>
</evidence>
<dbReference type="RefSeq" id="XP_041541902.1">
    <property type="nucleotide sequence ID" value="XM_041688082.1"/>
</dbReference>
<evidence type="ECO:0000256" key="1">
    <source>
        <dbReference type="SAM" id="MobiDB-lite"/>
    </source>
</evidence>
<reference evidence="2" key="3">
    <citation type="submission" date="2021-01" db="EMBL/GenBank/DDBJ databases">
        <authorList>
            <consortium name="Aspergillus luchuensis mut. kawachii IFO 4304 genome sequencing consortium"/>
            <person name="Kazuki M."/>
            <person name="Futagami T."/>
        </authorList>
    </citation>
    <scope>NUCLEOTIDE SEQUENCE</scope>
    <source>
        <strain evidence="2">IFO 4308</strain>
    </source>
</reference>
<name>A0A146F5W7_ASPKA</name>
<dbReference type="EMBL" id="BCWF01000010">
    <property type="protein sequence ID" value="GAT21219.1"/>
    <property type="molecule type" value="Genomic_DNA"/>
</dbReference>
<dbReference type="GeneID" id="64959461"/>
<proteinExistence type="predicted"/>
<dbReference type="OrthoDB" id="4448866at2759"/>
<dbReference type="KEGG" id="aluc:AKAW2_31455S"/>
<dbReference type="AlphaFoldDB" id="A0A146F5W7"/>
<feature type="compositionally biased region" description="Basic residues" evidence="1">
    <location>
        <begin position="172"/>
        <end position="182"/>
    </location>
</feature>
<dbReference type="Proteomes" id="UP000661280">
    <property type="component" value="Chromosome 3"/>
</dbReference>
<feature type="compositionally biased region" description="Polar residues" evidence="1">
    <location>
        <begin position="139"/>
        <end position="150"/>
    </location>
</feature>
<gene>
    <name evidence="2" type="ORF">AKAW2_31455S</name>
    <name evidence="3" type="ORF">RIB2604_01001060</name>
</gene>
<dbReference type="VEuPathDB" id="FungiDB:ASPFODRAFT_193215"/>
<evidence type="ECO:0000313" key="3">
    <source>
        <dbReference type="EMBL" id="GAT21219.1"/>
    </source>
</evidence>
<feature type="region of interest" description="Disordered" evidence="1">
    <location>
        <begin position="438"/>
        <end position="462"/>
    </location>
</feature>
<reference evidence="4" key="2">
    <citation type="submission" date="2016-02" db="EMBL/GenBank/DDBJ databases">
        <title>Genome sequencing of Aspergillus luchuensis NBRC 4314.</title>
        <authorList>
            <person name="Yamada O."/>
        </authorList>
    </citation>
    <scope>NUCLEOTIDE SEQUENCE [LARGE SCALE GENOMIC DNA]</scope>
    <source>
        <strain evidence="4">RIB 2604</strain>
    </source>
</reference>
<accession>A0A146F5W7</accession>
<feature type="compositionally biased region" description="Basic and acidic residues" evidence="1">
    <location>
        <begin position="7"/>
        <end position="33"/>
    </location>
</feature>
<keyword evidence="5" id="KW-1185">Reference proteome</keyword>
<organism evidence="3 4">
    <name type="scientific">Aspergillus kawachii</name>
    <name type="common">White koji mold</name>
    <name type="synonym">Aspergillus awamori var. kawachi</name>
    <dbReference type="NCBI Taxonomy" id="1069201"/>
    <lineage>
        <taxon>Eukaryota</taxon>
        <taxon>Fungi</taxon>
        <taxon>Dikarya</taxon>
        <taxon>Ascomycota</taxon>
        <taxon>Pezizomycotina</taxon>
        <taxon>Eurotiomycetes</taxon>
        <taxon>Eurotiomycetidae</taxon>
        <taxon>Eurotiales</taxon>
        <taxon>Aspergillaceae</taxon>
        <taxon>Aspergillus</taxon>
        <taxon>Aspergillus subgen. Circumdati</taxon>
    </lineage>
</organism>
<dbReference type="Proteomes" id="UP000075230">
    <property type="component" value="Unassembled WGS sequence"/>
</dbReference>
<feature type="compositionally biased region" description="Low complexity" evidence="1">
    <location>
        <begin position="183"/>
        <end position="200"/>
    </location>
</feature>
<evidence type="ECO:0000313" key="5">
    <source>
        <dbReference type="Proteomes" id="UP000661280"/>
    </source>
</evidence>